<feature type="region of interest" description="Disordered" evidence="1">
    <location>
        <begin position="1"/>
        <end position="28"/>
    </location>
</feature>
<evidence type="ECO:0000313" key="2">
    <source>
        <dbReference type="EMBL" id="KAH3835779.1"/>
    </source>
</evidence>
<evidence type="ECO:0000256" key="1">
    <source>
        <dbReference type="SAM" id="MobiDB-lite"/>
    </source>
</evidence>
<dbReference type="EMBL" id="JAIWYP010000004">
    <property type="protein sequence ID" value="KAH3835779.1"/>
    <property type="molecule type" value="Genomic_DNA"/>
</dbReference>
<accession>A0A9D4KA77</accession>
<dbReference type="Proteomes" id="UP000828390">
    <property type="component" value="Unassembled WGS sequence"/>
</dbReference>
<reference evidence="2" key="2">
    <citation type="submission" date="2020-11" db="EMBL/GenBank/DDBJ databases">
        <authorList>
            <person name="McCartney M.A."/>
            <person name="Auch B."/>
            <person name="Kono T."/>
            <person name="Mallez S."/>
            <person name="Becker A."/>
            <person name="Gohl D.M."/>
            <person name="Silverstein K.A.T."/>
            <person name="Koren S."/>
            <person name="Bechman K.B."/>
            <person name="Herman A."/>
            <person name="Abrahante J.E."/>
            <person name="Garbe J."/>
        </authorList>
    </citation>
    <scope>NUCLEOTIDE SEQUENCE</scope>
    <source>
        <strain evidence="2">Duluth1</strain>
        <tissue evidence="2">Whole animal</tissue>
    </source>
</reference>
<dbReference type="AlphaFoldDB" id="A0A9D4KA77"/>
<gene>
    <name evidence="2" type="ORF">DPMN_109142</name>
</gene>
<protein>
    <submittedName>
        <fullName evidence="2">Uncharacterized protein</fullName>
    </submittedName>
</protein>
<reference evidence="2" key="1">
    <citation type="journal article" date="2019" name="bioRxiv">
        <title>The Genome of the Zebra Mussel, Dreissena polymorpha: A Resource for Invasive Species Research.</title>
        <authorList>
            <person name="McCartney M.A."/>
            <person name="Auch B."/>
            <person name="Kono T."/>
            <person name="Mallez S."/>
            <person name="Zhang Y."/>
            <person name="Obille A."/>
            <person name="Becker A."/>
            <person name="Abrahante J.E."/>
            <person name="Garbe J."/>
            <person name="Badalamenti J.P."/>
            <person name="Herman A."/>
            <person name="Mangelson H."/>
            <person name="Liachko I."/>
            <person name="Sullivan S."/>
            <person name="Sone E.D."/>
            <person name="Koren S."/>
            <person name="Silverstein K.A.T."/>
            <person name="Beckman K.B."/>
            <person name="Gohl D.M."/>
        </authorList>
    </citation>
    <scope>NUCLEOTIDE SEQUENCE</scope>
    <source>
        <strain evidence="2">Duluth1</strain>
        <tissue evidence="2">Whole animal</tissue>
    </source>
</reference>
<sequence length="53" mass="5826">MPALPPASPLPTSTVHQQPTHKYVPNSPLQEELYLIDTPADDSYMPTPSPKLL</sequence>
<proteinExistence type="predicted"/>
<evidence type="ECO:0000313" key="3">
    <source>
        <dbReference type="Proteomes" id="UP000828390"/>
    </source>
</evidence>
<organism evidence="2 3">
    <name type="scientific">Dreissena polymorpha</name>
    <name type="common">Zebra mussel</name>
    <name type="synonym">Mytilus polymorpha</name>
    <dbReference type="NCBI Taxonomy" id="45954"/>
    <lineage>
        <taxon>Eukaryota</taxon>
        <taxon>Metazoa</taxon>
        <taxon>Spiralia</taxon>
        <taxon>Lophotrochozoa</taxon>
        <taxon>Mollusca</taxon>
        <taxon>Bivalvia</taxon>
        <taxon>Autobranchia</taxon>
        <taxon>Heteroconchia</taxon>
        <taxon>Euheterodonta</taxon>
        <taxon>Imparidentia</taxon>
        <taxon>Neoheterodontei</taxon>
        <taxon>Myida</taxon>
        <taxon>Dreissenoidea</taxon>
        <taxon>Dreissenidae</taxon>
        <taxon>Dreissena</taxon>
    </lineage>
</organism>
<keyword evidence="3" id="KW-1185">Reference proteome</keyword>
<name>A0A9D4KA77_DREPO</name>
<comment type="caution">
    <text evidence="2">The sequence shown here is derived from an EMBL/GenBank/DDBJ whole genome shotgun (WGS) entry which is preliminary data.</text>
</comment>